<dbReference type="PROSITE" id="PS00061">
    <property type="entry name" value="ADH_SHORT"/>
    <property type="match status" value="1"/>
</dbReference>
<dbReference type="eggNOG" id="COG1028">
    <property type="taxonomic scope" value="Bacteria"/>
</dbReference>
<reference evidence="3 4" key="1">
    <citation type="journal article" date="2012" name="J. Bacteriol.">
        <title>Genome sequence of Mycobacterium hassiacum DSM 44199, a rare source of heat-stable mycobacterial proteins.</title>
        <authorList>
            <person name="Tiago I."/>
            <person name="Maranha A."/>
            <person name="Mendes V."/>
            <person name="Alarico S."/>
            <person name="Moynihan P.J."/>
            <person name="Clarke A.J."/>
            <person name="Macedo-Ribeiro S."/>
            <person name="Pereira P.J."/>
            <person name="Empadinhas N."/>
        </authorList>
    </citation>
    <scope>NUCLEOTIDE SEQUENCE [LARGE SCALE GENOMIC DNA]</scope>
    <source>
        <strain evidence="4">DSM 44199 / CIP 105218 / JCM 12690 / 3849</strain>
    </source>
</reference>
<dbReference type="Proteomes" id="UP000006265">
    <property type="component" value="Unassembled WGS sequence"/>
</dbReference>
<dbReference type="Pfam" id="PF13561">
    <property type="entry name" value="adh_short_C2"/>
    <property type="match status" value="1"/>
</dbReference>
<name>K5BDP5_MYCHD</name>
<dbReference type="PANTHER" id="PTHR42760">
    <property type="entry name" value="SHORT-CHAIN DEHYDROGENASES/REDUCTASES FAMILY MEMBER"/>
    <property type="match status" value="1"/>
</dbReference>
<dbReference type="InterPro" id="IPR020904">
    <property type="entry name" value="Sc_DH/Rdtase_CS"/>
</dbReference>
<dbReference type="PRINTS" id="PR00080">
    <property type="entry name" value="SDRFAMILY"/>
</dbReference>
<dbReference type="InterPro" id="IPR002347">
    <property type="entry name" value="SDR_fam"/>
</dbReference>
<dbReference type="STRING" id="1122247.GCA_000379865_00309"/>
<dbReference type="AlphaFoldDB" id="K5BDP5"/>
<evidence type="ECO:0000313" key="4">
    <source>
        <dbReference type="Proteomes" id="UP000006265"/>
    </source>
</evidence>
<sequence length="219" mass="22891">MAATFHQTPPPDRLADAATWVRCDCRQREEVERVVAEVTEKLGGLDVLLHAAGLWQGSVPGRITEADLEFMSSTNLAATVWTNQAAFAAMQSHGGRIINLGSAEGITGNPIAALYSATKAAVHAWTRSAAKAWAYAGVTVNAVAPAVETPGAQRLRDYLGPHGAALLEQQIQAAIPLGGKLGDPLRDLTPMLVFLAGEGSRFITGQLLAVDGGLAMLGA</sequence>
<keyword evidence="2" id="KW-0560">Oxidoreductase</keyword>
<dbReference type="CDD" id="cd05233">
    <property type="entry name" value="SDR_c"/>
    <property type="match status" value="1"/>
</dbReference>
<dbReference type="GO" id="GO:0016616">
    <property type="term" value="F:oxidoreductase activity, acting on the CH-OH group of donors, NAD or NADP as acceptor"/>
    <property type="evidence" value="ECO:0007669"/>
    <property type="project" value="TreeGrafter"/>
</dbReference>
<protein>
    <submittedName>
        <fullName evidence="3">Short chain dehydrogenase family protein</fullName>
    </submittedName>
</protein>
<comment type="similarity">
    <text evidence="1">Belongs to the short-chain dehydrogenases/reductases (SDR) family.</text>
</comment>
<evidence type="ECO:0000313" key="3">
    <source>
        <dbReference type="EMBL" id="EKF21601.1"/>
    </source>
</evidence>
<dbReference type="InterPro" id="IPR036291">
    <property type="entry name" value="NAD(P)-bd_dom_sf"/>
</dbReference>
<dbReference type="GO" id="GO:0048038">
    <property type="term" value="F:quinone binding"/>
    <property type="evidence" value="ECO:0007669"/>
    <property type="project" value="TreeGrafter"/>
</dbReference>
<dbReference type="OrthoDB" id="286404at2"/>
<dbReference type="EMBL" id="AMRA01000123">
    <property type="protein sequence ID" value="EKF21601.1"/>
    <property type="molecule type" value="Genomic_DNA"/>
</dbReference>
<keyword evidence="4" id="KW-1185">Reference proteome</keyword>
<evidence type="ECO:0000256" key="1">
    <source>
        <dbReference type="ARBA" id="ARBA00006484"/>
    </source>
</evidence>
<gene>
    <name evidence="3" type="ORF">C731_4340</name>
</gene>
<dbReference type="GO" id="GO:0006633">
    <property type="term" value="P:fatty acid biosynthetic process"/>
    <property type="evidence" value="ECO:0007669"/>
    <property type="project" value="TreeGrafter"/>
</dbReference>
<evidence type="ECO:0000256" key="2">
    <source>
        <dbReference type="ARBA" id="ARBA00023002"/>
    </source>
</evidence>
<dbReference type="PRINTS" id="PR00081">
    <property type="entry name" value="GDHRDH"/>
</dbReference>
<dbReference type="Gene3D" id="3.40.50.720">
    <property type="entry name" value="NAD(P)-binding Rossmann-like Domain"/>
    <property type="match status" value="1"/>
</dbReference>
<proteinExistence type="inferred from homology"/>
<organism evidence="3 4">
    <name type="scientific">Mycolicibacterium hassiacum (strain DSM 44199 / CIP 105218 / JCM 12690 / 3849)</name>
    <name type="common">Mycobacterium hassiacum</name>
    <dbReference type="NCBI Taxonomy" id="1122247"/>
    <lineage>
        <taxon>Bacteria</taxon>
        <taxon>Bacillati</taxon>
        <taxon>Actinomycetota</taxon>
        <taxon>Actinomycetes</taxon>
        <taxon>Mycobacteriales</taxon>
        <taxon>Mycobacteriaceae</taxon>
        <taxon>Mycolicibacterium</taxon>
    </lineage>
</organism>
<comment type="caution">
    <text evidence="3">The sequence shown here is derived from an EMBL/GenBank/DDBJ whole genome shotgun (WGS) entry which is preliminary data.</text>
</comment>
<accession>K5BDP5</accession>
<dbReference type="PATRIC" id="fig|1122247.3.peg.4160"/>
<dbReference type="SUPFAM" id="SSF51735">
    <property type="entry name" value="NAD(P)-binding Rossmann-fold domains"/>
    <property type="match status" value="1"/>
</dbReference>
<dbReference type="PANTHER" id="PTHR42760:SF133">
    <property type="entry name" value="3-OXOACYL-[ACYL-CARRIER-PROTEIN] REDUCTASE"/>
    <property type="match status" value="1"/>
</dbReference>